<keyword evidence="3 10" id="KW-0963">Cytoplasm</keyword>
<comment type="similarity">
    <text evidence="2 10">Belongs to the cytidylate kinase family. Type 2 subfamily.</text>
</comment>
<dbReference type="InterPro" id="IPR027417">
    <property type="entry name" value="P-loop_NTPase"/>
</dbReference>
<dbReference type="GeneID" id="2844360"/>
<dbReference type="NCBIfam" id="TIGR02173">
    <property type="entry name" value="cyt_kin_arch"/>
    <property type="match status" value="1"/>
</dbReference>
<dbReference type="Proteomes" id="UP000192315">
    <property type="component" value="Unassembled WGS sequence"/>
</dbReference>
<dbReference type="OrthoDB" id="31096at2157"/>
<dbReference type="CDD" id="cd02020">
    <property type="entry name" value="CMPK"/>
    <property type="match status" value="1"/>
</dbReference>
<dbReference type="InParanoid" id="Q6L1A1"/>
<organism evidence="11 13">
    <name type="scientific">Picrophilus torridus (strain ATCC 700027 / DSM 9790 / JCM 10055 / NBRC 100828 / KAW 2/3)</name>
    <dbReference type="NCBI Taxonomy" id="1122961"/>
    <lineage>
        <taxon>Archaea</taxon>
        <taxon>Methanobacteriati</taxon>
        <taxon>Thermoplasmatota</taxon>
        <taxon>Thermoplasmata</taxon>
        <taxon>Thermoplasmatales</taxon>
        <taxon>Picrophilaceae</taxon>
        <taxon>Picrophilus</taxon>
    </lineage>
</organism>
<dbReference type="EC" id="2.7.4.25" evidence="10"/>
<dbReference type="GO" id="GO:0036431">
    <property type="term" value="F:dCMP kinase activity"/>
    <property type="evidence" value="ECO:0007669"/>
    <property type="project" value="InterPro"/>
</dbReference>
<evidence type="ECO:0000256" key="6">
    <source>
        <dbReference type="ARBA" id="ARBA00022777"/>
    </source>
</evidence>
<dbReference type="Pfam" id="PF13238">
    <property type="entry name" value="AAA_18"/>
    <property type="match status" value="1"/>
</dbReference>
<reference evidence="11 13" key="1">
    <citation type="journal article" date="2004" name="Proc. Natl. Acad. Sci. U.S.A.">
        <title>Genome sequence of Picrophilus torridus and its implications for life around pH 0.</title>
        <authorList>
            <person name="Futterer O."/>
            <person name="Angelov A."/>
            <person name="Liesegang H."/>
            <person name="Gottschalk G."/>
            <person name="Schleper C."/>
            <person name="Schepers B."/>
            <person name="Dock C."/>
            <person name="Antranikian G."/>
            <person name="Liebl W."/>
        </authorList>
    </citation>
    <scope>NUCLEOTIDE SEQUENCE [LARGE SCALE GENOMIC DNA]</scope>
    <source>
        <strain evidence="13">ATCC 700027 / DSM 9790 / JCM 10055 / NBRC 100828</strain>
        <strain evidence="11">DSM 9790</strain>
    </source>
</reference>
<dbReference type="HOGENOM" id="CLU_079959_1_0_2"/>
<keyword evidence="5 10" id="KW-0547">Nucleotide-binding</keyword>
<keyword evidence="14" id="KW-1185">Reference proteome</keyword>
<dbReference type="RefSeq" id="WP_011177467.1">
    <property type="nucleotide sequence ID" value="NC_005877.1"/>
</dbReference>
<comment type="catalytic activity">
    <reaction evidence="9 10">
        <text>CMP + ATP = CDP + ADP</text>
        <dbReference type="Rhea" id="RHEA:11600"/>
        <dbReference type="ChEBI" id="CHEBI:30616"/>
        <dbReference type="ChEBI" id="CHEBI:58069"/>
        <dbReference type="ChEBI" id="CHEBI:60377"/>
        <dbReference type="ChEBI" id="CHEBI:456216"/>
        <dbReference type="EC" id="2.7.4.25"/>
    </reaction>
</comment>
<evidence type="ECO:0000256" key="3">
    <source>
        <dbReference type="ARBA" id="ARBA00022490"/>
    </source>
</evidence>
<comment type="subcellular location">
    <subcellularLocation>
        <location evidence="1 10">Cytoplasm</location>
    </subcellularLocation>
</comment>
<dbReference type="HAMAP" id="MF_00239">
    <property type="entry name" value="Cytidyl_kinase_type2"/>
    <property type="match status" value="1"/>
</dbReference>
<dbReference type="STRING" id="263820.PTO0666"/>
<feature type="binding site" evidence="10">
    <location>
        <begin position="7"/>
        <end position="15"/>
    </location>
    <ligand>
        <name>ATP</name>
        <dbReference type="ChEBI" id="CHEBI:30616"/>
    </ligand>
</feature>
<evidence type="ECO:0000313" key="14">
    <source>
        <dbReference type="Proteomes" id="UP000192315"/>
    </source>
</evidence>
<dbReference type="GO" id="GO:0006220">
    <property type="term" value="P:pyrimidine nucleotide metabolic process"/>
    <property type="evidence" value="ECO:0007669"/>
    <property type="project" value="UniProtKB-UniRule"/>
</dbReference>
<protein>
    <recommendedName>
        <fullName evidence="10">Cytidylate kinase</fullName>
        <shortName evidence="10">CK</shortName>
        <ecNumber evidence="10">2.7.4.25</ecNumber>
    </recommendedName>
    <alternativeName>
        <fullName evidence="10">Cytidine monophosphate kinase</fullName>
        <shortName evidence="10">CMP kinase</shortName>
    </alternativeName>
</protein>
<evidence type="ECO:0000256" key="8">
    <source>
        <dbReference type="ARBA" id="ARBA00047615"/>
    </source>
</evidence>
<evidence type="ECO:0000256" key="4">
    <source>
        <dbReference type="ARBA" id="ARBA00022679"/>
    </source>
</evidence>
<keyword evidence="4 10" id="KW-0808">Transferase</keyword>
<evidence type="ECO:0000256" key="10">
    <source>
        <dbReference type="HAMAP-Rule" id="MF_00239"/>
    </source>
</evidence>
<dbReference type="GO" id="GO:0005524">
    <property type="term" value="F:ATP binding"/>
    <property type="evidence" value="ECO:0007669"/>
    <property type="project" value="UniProtKB-UniRule"/>
</dbReference>
<evidence type="ECO:0000256" key="1">
    <source>
        <dbReference type="ARBA" id="ARBA00004496"/>
    </source>
</evidence>
<evidence type="ECO:0000313" key="12">
    <source>
        <dbReference type="EMBL" id="SMD30443.1"/>
    </source>
</evidence>
<dbReference type="FunCoup" id="Q6L1A1">
    <property type="interactions" value="13"/>
</dbReference>
<dbReference type="InterPro" id="IPR011892">
    <property type="entry name" value="Cyt_kin_arch"/>
</dbReference>
<dbReference type="eggNOG" id="arCOG01037">
    <property type="taxonomic scope" value="Archaea"/>
</dbReference>
<evidence type="ECO:0000313" key="13">
    <source>
        <dbReference type="Proteomes" id="UP000000438"/>
    </source>
</evidence>
<name>Q6L1A1_PICTO</name>
<proteinExistence type="inferred from homology"/>
<dbReference type="KEGG" id="pto:PTO0666"/>
<evidence type="ECO:0000256" key="2">
    <source>
        <dbReference type="ARBA" id="ARBA00011005"/>
    </source>
</evidence>
<comment type="catalytic activity">
    <reaction evidence="8 10">
        <text>dCMP + ATP = dCDP + ADP</text>
        <dbReference type="Rhea" id="RHEA:25094"/>
        <dbReference type="ChEBI" id="CHEBI:30616"/>
        <dbReference type="ChEBI" id="CHEBI:57566"/>
        <dbReference type="ChEBI" id="CHEBI:58593"/>
        <dbReference type="ChEBI" id="CHEBI:456216"/>
        <dbReference type="EC" id="2.7.4.25"/>
    </reaction>
</comment>
<evidence type="ECO:0000256" key="9">
    <source>
        <dbReference type="ARBA" id="ARBA00048478"/>
    </source>
</evidence>
<evidence type="ECO:0000256" key="5">
    <source>
        <dbReference type="ARBA" id="ARBA00022741"/>
    </source>
</evidence>
<evidence type="ECO:0000256" key="7">
    <source>
        <dbReference type="ARBA" id="ARBA00022840"/>
    </source>
</evidence>
<keyword evidence="6 10" id="KW-0418">Kinase</keyword>
<dbReference type="AlphaFoldDB" id="Q6L1A1"/>
<accession>A0A8G2FVV6</accession>
<dbReference type="Proteomes" id="UP000000438">
    <property type="component" value="Chromosome"/>
</dbReference>
<sequence>MRITISGKSGSGKTTVGRLLADKLHYSFISGGYFFRKKAEEFNMNLLEFNKYSESHPEIDYEQDKMLLNFLKNNDNIVLESRLSSYIAYTNNIEAFKIYLYASDDIRYKRLMERDKTDILTLNERYRSEILRYMEFYGIDYNNYIYYDIIIDTDKKSPDEIVNDIIEFKKIKCR</sequence>
<dbReference type="Gene3D" id="3.40.50.300">
    <property type="entry name" value="P-loop containing nucleotide triphosphate hydrolases"/>
    <property type="match status" value="1"/>
</dbReference>
<dbReference type="EMBL" id="AE017261">
    <property type="protein sequence ID" value="AAT43251.1"/>
    <property type="molecule type" value="Genomic_DNA"/>
</dbReference>
<dbReference type="InterPro" id="IPR011994">
    <property type="entry name" value="Cytidylate_kinase_dom"/>
</dbReference>
<dbReference type="PaxDb" id="263820-PTO0666"/>
<evidence type="ECO:0000313" key="11">
    <source>
        <dbReference type="EMBL" id="AAT43251.1"/>
    </source>
</evidence>
<dbReference type="SUPFAM" id="SSF52540">
    <property type="entry name" value="P-loop containing nucleoside triphosphate hydrolases"/>
    <property type="match status" value="1"/>
</dbReference>
<keyword evidence="7 10" id="KW-0067">ATP-binding</keyword>
<reference evidence="12 14" key="3">
    <citation type="submission" date="2017-04" db="EMBL/GenBank/DDBJ databases">
        <authorList>
            <person name="Varghese N."/>
            <person name="Submissions S."/>
        </authorList>
    </citation>
    <scope>NUCLEOTIDE SEQUENCE [LARGE SCALE GENOMIC DNA]</scope>
    <source>
        <strain evidence="12 14">DSM 9789</strain>
    </source>
</reference>
<reference evidence="11" key="2">
    <citation type="submission" date="2004-02" db="EMBL/GenBank/DDBJ databases">
        <authorList>
            <person name="Fuetterer O."/>
            <person name="Angelov A."/>
            <person name="Liesegang H."/>
            <person name="Gottschalk G."/>
            <person name="Schleper C."/>
            <person name="Schepers B."/>
            <person name="Dock C."/>
            <person name="Antranikian G."/>
            <person name="Liebl W."/>
        </authorList>
    </citation>
    <scope>NUCLEOTIDE SEQUENCE</scope>
    <source>
        <strain evidence="11">DSM 9790</strain>
    </source>
</reference>
<accession>Q6L1A1</accession>
<dbReference type="GO" id="GO:0005737">
    <property type="term" value="C:cytoplasm"/>
    <property type="evidence" value="ECO:0007669"/>
    <property type="project" value="UniProtKB-SubCell"/>
</dbReference>
<dbReference type="EMBL" id="FWYE01000001">
    <property type="protein sequence ID" value="SMD30443.1"/>
    <property type="molecule type" value="Genomic_DNA"/>
</dbReference>
<gene>
    <name evidence="10" type="primary">cmk</name>
    <name evidence="11" type="ordered locus">PTO0666</name>
    <name evidence="12" type="ORF">SAMN02745355_0324</name>
</gene>